<dbReference type="SUPFAM" id="SSF50249">
    <property type="entry name" value="Nucleic acid-binding proteins"/>
    <property type="match status" value="1"/>
</dbReference>
<evidence type="ECO:0000313" key="12">
    <source>
        <dbReference type="EMBL" id="KAJ8609835.1"/>
    </source>
</evidence>
<evidence type="ECO:0000256" key="5">
    <source>
        <dbReference type="ARBA" id="ARBA00022840"/>
    </source>
</evidence>
<evidence type="ECO:0000259" key="11">
    <source>
        <dbReference type="PROSITE" id="PS50862"/>
    </source>
</evidence>
<dbReference type="Gene3D" id="2.40.50.140">
    <property type="entry name" value="Nucleic acid-binding proteins"/>
    <property type="match status" value="1"/>
</dbReference>
<evidence type="ECO:0000256" key="6">
    <source>
        <dbReference type="ARBA" id="ARBA00023146"/>
    </source>
</evidence>
<evidence type="ECO:0000256" key="3">
    <source>
        <dbReference type="ARBA" id="ARBA00022723"/>
    </source>
</evidence>
<reference evidence="12" key="1">
    <citation type="submission" date="2023-01" db="EMBL/GenBank/DDBJ databases">
        <title>Metagenome sequencing of chrysophaentin producing Chrysophaeum taylorii.</title>
        <authorList>
            <person name="Davison J."/>
            <person name="Bewley C."/>
        </authorList>
    </citation>
    <scope>NUCLEOTIDE SEQUENCE</scope>
    <source>
        <strain evidence="12">NIES-1699</strain>
    </source>
</reference>
<evidence type="ECO:0000313" key="13">
    <source>
        <dbReference type="Proteomes" id="UP001230188"/>
    </source>
</evidence>
<evidence type="ECO:0000256" key="1">
    <source>
        <dbReference type="ARBA" id="ARBA00013166"/>
    </source>
</evidence>
<dbReference type="PROSITE" id="PS50862">
    <property type="entry name" value="AA_TRNA_LIGASE_II"/>
    <property type="match status" value="1"/>
</dbReference>
<dbReference type="InterPro" id="IPR006195">
    <property type="entry name" value="aa-tRNA-synth_II"/>
</dbReference>
<evidence type="ECO:0000256" key="4">
    <source>
        <dbReference type="ARBA" id="ARBA00022741"/>
    </source>
</evidence>
<gene>
    <name evidence="12" type="ORF">CTAYLR_008116</name>
</gene>
<keyword evidence="5" id="KW-0067">ATP-binding</keyword>
<dbReference type="InterPro" id="IPR004365">
    <property type="entry name" value="NA-bd_OB_tRNA"/>
</dbReference>
<evidence type="ECO:0000256" key="9">
    <source>
        <dbReference type="RuleBase" id="RU003748"/>
    </source>
</evidence>
<keyword evidence="3" id="KW-0479">Metal-binding</keyword>
<dbReference type="GO" id="GO:0005524">
    <property type="term" value="F:ATP binding"/>
    <property type="evidence" value="ECO:0007669"/>
    <property type="project" value="UniProtKB-KW"/>
</dbReference>
<dbReference type="CDD" id="cd04322">
    <property type="entry name" value="LysRS_N"/>
    <property type="match status" value="1"/>
</dbReference>
<evidence type="ECO:0000256" key="2">
    <source>
        <dbReference type="ARBA" id="ARBA00022598"/>
    </source>
</evidence>
<dbReference type="InterPro" id="IPR045864">
    <property type="entry name" value="aa-tRNA-synth_II/BPL/LPL"/>
</dbReference>
<feature type="chain" id="PRO_5041931658" description="Lysine--tRNA ligase" evidence="10">
    <location>
        <begin position="18"/>
        <end position="564"/>
    </location>
</feature>
<dbReference type="PRINTS" id="PR00982">
    <property type="entry name" value="TRNASYNTHLYS"/>
</dbReference>
<evidence type="ECO:0000256" key="8">
    <source>
        <dbReference type="ARBA" id="ARBA00048573"/>
    </source>
</evidence>
<organism evidence="12 13">
    <name type="scientific">Chrysophaeum taylorii</name>
    <dbReference type="NCBI Taxonomy" id="2483200"/>
    <lineage>
        <taxon>Eukaryota</taxon>
        <taxon>Sar</taxon>
        <taxon>Stramenopiles</taxon>
        <taxon>Ochrophyta</taxon>
        <taxon>Pelagophyceae</taxon>
        <taxon>Pelagomonadales</taxon>
        <taxon>Pelagomonadaceae</taxon>
        <taxon>Chrysophaeum</taxon>
    </lineage>
</organism>
<feature type="domain" description="Aminoacyl-transfer RNA synthetases class-II family profile" evidence="11">
    <location>
        <begin position="228"/>
        <end position="561"/>
    </location>
</feature>
<feature type="signal peptide" evidence="10">
    <location>
        <begin position="1"/>
        <end position="17"/>
    </location>
</feature>
<name>A0AAD7UMC6_9STRA</name>
<evidence type="ECO:0000256" key="7">
    <source>
        <dbReference type="ARBA" id="ARBA00030563"/>
    </source>
</evidence>
<dbReference type="GO" id="GO:0005829">
    <property type="term" value="C:cytosol"/>
    <property type="evidence" value="ECO:0007669"/>
    <property type="project" value="TreeGrafter"/>
</dbReference>
<keyword evidence="10" id="KW-0732">Signal</keyword>
<dbReference type="Proteomes" id="UP001230188">
    <property type="component" value="Unassembled WGS sequence"/>
</dbReference>
<keyword evidence="13" id="KW-1185">Reference proteome</keyword>
<proteinExistence type="inferred from homology"/>
<dbReference type="InterPro" id="IPR018149">
    <property type="entry name" value="Lys-tRNA-synth_II_C"/>
</dbReference>
<dbReference type="EC" id="6.1.1.6" evidence="1 9"/>
<dbReference type="NCBIfam" id="TIGR00499">
    <property type="entry name" value="lysS_bact"/>
    <property type="match status" value="1"/>
</dbReference>
<dbReference type="CDD" id="cd00775">
    <property type="entry name" value="LysRS_core"/>
    <property type="match status" value="1"/>
</dbReference>
<dbReference type="InterPro" id="IPR002313">
    <property type="entry name" value="Lys-tRNA-ligase_II"/>
</dbReference>
<comment type="caution">
    <text evidence="12">The sequence shown here is derived from an EMBL/GenBank/DDBJ whole genome shotgun (WGS) entry which is preliminary data.</text>
</comment>
<dbReference type="InterPro" id="IPR012340">
    <property type="entry name" value="NA-bd_OB-fold"/>
</dbReference>
<evidence type="ECO:0000256" key="10">
    <source>
        <dbReference type="SAM" id="SignalP"/>
    </source>
</evidence>
<accession>A0AAD7UMC6</accession>
<dbReference type="Pfam" id="PF00152">
    <property type="entry name" value="tRNA-synt_2"/>
    <property type="match status" value="1"/>
</dbReference>
<dbReference type="HAMAP" id="MF_00252">
    <property type="entry name" value="Lys_tRNA_synth_class2"/>
    <property type="match status" value="1"/>
</dbReference>
<dbReference type="GO" id="GO:0006430">
    <property type="term" value="P:lysyl-tRNA aminoacylation"/>
    <property type="evidence" value="ECO:0007669"/>
    <property type="project" value="InterPro"/>
</dbReference>
<dbReference type="NCBIfam" id="NF001756">
    <property type="entry name" value="PRK00484.1"/>
    <property type="match status" value="1"/>
</dbReference>
<dbReference type="Pfam" id="PF01336">
    <property type="entry name" value="tRNA_anti-codon"/>
    <property type="match status" value="1"/>
</dbReference>
<comment type="catalytic activity">
    <reaction evidence="8 9">
        <text>tRNA(Lys) + L-lysine + ATP = L-lysyl-tRNA(Lys) + AMP + diphosphate</text>
        <dbReference type="Rhea" id="RHEA:20792"/>
        <dbReference type="Rhea" id="RHEA-COMP:9696"/>
        <dbReference type="Rhea" id="RHEA-COMP:9697"/>
        <dbReference type="ChEBI" id="CHEBI:30616"/>
        <dbReference type="ChEBI" id="CHEBI:32551"/>
        <dbReference type="ChEBI" id="CHEBI:33019"/>
        <dbReference type="ChEBI" id="CHEBI:78442"/>
        <dbReference type="ChEBI" id="CHEBI:78529"/>
        <dbReference type="ChEBI" id="CHEBI:456215"/>
        <dbReference type="EC" id="6.1.1.6"/>
    </reaction>
</comment>
<dbReference type="SUPFAM" id="SSF55681">
    <property type="entry name" value="Class II aaRS and biotin synthetases"/>
    <property type="match status" value="1"/>
</dbReference>
<dbReference type="GO" id="GO:0046872">
    <property type="term" value="F:metal ion binding"/>
    <property type="evidence" value="ECO:0007669"/>
    <property type="project" value="UniProtKB-KW"/>
</dbReference>
<sequence length="564" mass="62891">MVRVMMGLWMCRSVALGFRACCARQGRRSVRVMASVEDAAASTKKGGKKREAQQESLSLGEIRQRRIDKAEAMRLAGVEPFAYAFEGTHSCADLQESYASLEAGCVDDSARVAVRGRVVAKRVFGKKLAFFSLRDASGEIQLYLEKARLGDEFKALLEWCDGGDVIGARGSLKRTDKGELSVYVCEWEMLTKAIAPLPDKHKGLADVAKRYRQRELDLISNPGVRRTFELRAKITSAVRRELDSRGFLEIETPVLHTQAGGADAKPFETTHNAMAMDLTLRIATELHLKRLVVGGFEKVYELGRIFRNEGVSTRHNPEFTSVELYQAYADYTEMMRLTETLVSEIAERLLGTTTVPYGDETIDLAPPWRRVTMRDLVLEKTGIDFYDTTLDEAKMKLLVLEAPSSDAIAADALARLARVVDEQTTLGDLLNLCFEEFCEADLRQPTFVLDYPVEISPLAKPHRTRPGFVERFELFVVGRELANAFSELSDPIDQRRRFERQAAKRAAGDEEACGVDEDFLRALEHGLPPTAGLGLGIDRLVMLLTDSPSIRDVIAFPLLKPSTA</sequence>
<dbReference type="GO" id="GO:0000049">
    <property type="term" value="F:tRNA binding"/>
    <property type="evidence" value="ECO:0007669"/>
    <property type="project" value="TreeGrafter"/>
</dbReference>
<dbReference type="InterPro" id="IPR044136">
    <property type="entry name" value="Lys-tRNA-ligase_II_N"/>
</dbReference>
<dbReference type="GO" id="GO:0004824">
    <property type="term" value="F:lysine-tRNA ligase activity"/>
    <property type="evidence" value="ECO:0007669"/>
    <property type="project" value="UniProtKB-EC"/>
</dbReference>
<keyword evidence="4" id="KW-0547">Nucleotide-binding</keyword>
<dbReference type="PANTHER" id="PTHR42918">
    <property type="entry name" value="LYSYL-TRNA SYNTHETASE"/>
    <property type="match status" value="1"/>
</dbReference>
<dbReference type="Gene3D" id="3.30.930.10">
    <property type="entry name" value="Bira Bifunctional Protein, Domain 2"/>
    <property type="match status" value="1"/>
</dbReference>
<dbReference type="InterPro" id="IPR004364">
    <property type="entry name" value="Aa-tRNA-synt_II"/>
</dbReference>
<dbReference type="AlphaFoldDB" id="A0AAD7UMC6"/>
<keyword evidence="2" id="KW-0436">Ligase</keyword>
<dbReference type="PANTHER" id="PTHR42918:SF15">
    <property type="entry name" value="LYSINE--TRNA LIGASE, CHLOROPLASTIC_MITOCHONDRIAL"/>
    <property type="match status" value="1"/>
</dbReference>
<keyword evidence="6" id="KW-0030">Aminoacyl-tRNA synthetase</keyword>
<dbReference type="EMBL" id="JAQMWT010000129">
    <property type="protein sequence ID" value="KAJ8609835.1"/>
    <property type="molecule type" value="Genomic_DNA"/>
</dbReference>
<protein>
    <recommendedName>
        <fullName evidence="1 9">Lysine--tRNA ligase</fullName>
        <ecNumber evidence="1 9">6.1.1.6</ecNumber>
    </recommendedName>
    <alternativeName>
        <fullName evidence="7 9">Lysyl-tRNA synthetase</fullName>
    </alternativeName>
</protein>